<gene>
    <name evidence="1" type="ORF">MENTE1834_LOCUS39531</name>
</gene>
<reference evidence="1" key="1">
    <citation type="submission" date="2023-11" db="EMBL/GenBank/DDBJ databases">
        <authorList>
            <person name="Poullet M."/>
        </authorList>
    </citation>
    <scope>NUCLEOTIDE SEQUENCE</scope>
    <source>
        <strain evidence="1">E1834</strain>
    </source>
</reference>
<keyword evidence="2" id="KW-1185">Reference proteome</keyword>
<accession>A0ACB1ALN0</accession>
<comment type="caution">
    <text evidence="1">The sequence shown here is derived from an EMBL/GenBank/DDBJ whole genome shotgun (WGS) entry which is preliminary data.</text>
</comment>
<organism evidence="1 2">
    <name type="scientific">Meloidogyne enterolobii</name>
    <name type="common">Root-knot nematode worm</name>
    <name type="synonym">Meloidogyne mayaguensis</name>
    <dbReference type="NCBI Taxonomy" id="390850"/>
    <lineage>
        <taxon>Eukaryota</taxon>
        <taxon>Metazoa</taxon>
        <taxon>Ecdysozoa</taxon>
        <taxon>Nematoda</taxon>
        <taxon>Chromadorea</taxon>
        <taxon>Rhabditida</taxon>
        <taxon>Tylenchina</taxon>
        <taxon>Tylenchomorpha</taxon>
        <taxon>Tylenchoidea</taxon>
        <taxon>Meloidogynidae</taxon>
        <taxon>Meloidogyninae</taxon>
        <taxon>Meloidogyne</taxon>
    </lineage>
</organism>
<dbReference type="EMBL" id="CAVMJV010000089">
    <property type="protein sequence ID" value="CAK5091679.1"/>
    <property type="molecule type" value="Genomic_DNA"/>
</dbReference>
<dbReference type="Proteomes" id="UP001497535">
    <property type="component" value="Unassembled WGS sequence"/>
</dbReference>
<sequence length="88" mass="10090">MNLHDNNCVNSSPKFILIFIFGIFIPLIFPLLPFFYSFLFILESILSKKIFSATCLPRPKKPPQYPSNPLPLISNLLAKTLSKIQNQH</sequence>
<evidence type="ECO:0000313" key="2">
    <source>
        <dbReference type="Proteomes" id="UP001497535"/>
    </source>
</evidence>
<evidence type="ECO:0000313" key="1">
    <source>
        <dbReference type="EMBL" id="CAK5091679.1"/>
    </source>
</evidence>
<protein>
    <submittedName>
        <fullName evidence="1">Uncharacterized protein</fullName>
    </submittedName>
</protein>
<proteinExistence type="predicted"/>
<name>A0ACB1ALN0_MELEN</name>